<dbReference type="InterPro" id="IPR023393">
    <property type="entry name" value="START-like_dom_sf"/>
</dbReference>
<dbReference type="RefSeq" id="WP_189474909.1">
    <property type="nucleotide sequence ID" value="NZ_BMYM01000001.1"/>
</dbReference>
<dbReference type="InterPro" id="IPR013538">
    <property type="entry name" value="ASHA1/2-like_C"/>
</dbReference>
<name>A0A919CIZ7_9GAMM</name>
<dbReference type="Gene3D" id="3.30.530.20">
    <property type="match status" value="1"/>
</dbReference>
<evidence type="ECO:0000313" key="3">
    <source>
        <dbReference type="EMBL" id="GHD27297.1"/>
    </source>
</evidence>
<dbReference type="SUPFAM" id="SSF55961">
    <property type="entry name" value="Bet v1-like"/>
    <property type="match status" value="1"/>
</dbReference>
<evidence type="ECO:0000256" key="1">
    <source>
        <dbReference type="ARBA" id="ARBA00006817"/>
    </source>
</evidence>
<dbReference type="EMBL" id="BMYM01000001">
    <property type="protein sequence ID" value="GHD27297.1"/>
    <property type="molecule type" value="Genomic_DNA"/>
</dbReference>
<dbReference type="AlphaFoldDB" id="A0A919CIZ7"/>
<comment type="caution">
    <text evidence="3">The sequence shown here is derived from an EMBL/GenBank/DDBJ whole genome shotgun (WGS) entry which is preliminary data.</text>
</comment>
<comment type="similarity">
    <text evidence="1">Belongs to the AHA1 family.</text>
</comment>
<dbReference type="Pfam" id="PF08327">
    <property type="entry name" value="AHSA1"/>
    <property type="match status" value="1"/>
</dbReference>
<dbReference type="Proteomes" id="UP000644693">
    <property type="component" value="Unassembled WGS sequence"/>
</dbReference>
<keyword evidence="4" id="KW-1185">Reference proteome</keyword>
<reference evidence="3" key="1">
    <citation type="journal article" date="2014" name="Int. J. Syst. Evol. Microbiol.">
        <title>Complete genome sequence of Corynebacterium casei LMG S-19264T (=DSM 44701T), isolated from a smear-ripened cheese.</title>
        <authorList>
            <consortium name="US DOE Joint Genome Institute (JGI-PGF)"/>
            <person name="Walter F."/>
            <person name="Albersmeier A."/>
            <person name="Kalinowski J."/>
            <person name="Ruckert C."/>
        </authorList>
    </citation>
    <scope>NUCLEOTIDE SEQUENCE</scope>
    <source>
        <strain evidence="3">KCTC 23430</strain>
    </source>
</reference>
<evidence type="ECO:0000259" key="2">
    <source>
        <dbReference type="Pfam" id="PF08327"/>
    </source>
</evidence>
<accession>A0A919CIZ7</accession>
<protein>
    <recommendedName>
        <fullName evidence="2">Activator of Hsp90 ATPase homologue 1/2-like C-terminal domain-containing protein</fullName>
    </recommendedName>
</protein>
<reference evidence="3" key="2">
    <citation type="submission" date="2020-09" db="EMBL/GenBank/DDBJ databases">
        <authorList>
            <person name="Sun Q."/>
            <person name="Kim S."/>
        </authorList>
    </citation>
    <scope>NUCLEOTIDE SEQUENCE</scope>
    <source>
        <strain evidence="3">KCTC 23430</strain>
    </source>
</reference>
<gene>
    <name evidence="3" type="ORF">GCM10007053_05360</name>
</gene>
<dbReference type="CDD" id="cd07822">
    <property type="entry name" value="SRPBCC_4"/>
    <property type="match status" value="1"/>
</dbReference>
<sequence>MITDSTVSSDEILIHAPIKLVWEILVDFGNYRAWNDFCPKCEAELTLGSPITMQVDLGFGLQEQVEYICRIEPPRAIAWKMNTQPGDPVHALRTQTLEAVDDATTRYVSIDEFSGEGVPMMMETLGAAVETGFNQCGYGLKKYSEQRYAAQAAEGSAKTSEGEKQ</sequence>
<evidence type="ECO:0000313" key="4">
    <source>
        <dbReference type="Proteomes" id="UP000644693"/>
    </source>
</evidence>
<feature type="domain" description="Activator of Hsp90 ATPase homologue 1/2-like C-terminal" evidence="2">
    <location>
        <begin position="16"/>
        <end position="144"/>
    </location>
</feature>
<organism evidence="3 4">
    <name type="scientific">Parahalioglobus pacificus</name>
    <dbReference type="NCBI Taxonomy" id="930806"/>
    <lineage>
        <taxon>Bacteria</taxon>
        <taxon>Pseudomonadati</taxon>
        <taxon>Pseudomonadota</taxon>
        <taxon>Gammaproteobacteria</taxon>
        <taxon>Cellvibrionales</taxon>
        <taxon>Halieaceae</taxon>
        <taxon>Parahalioglobus</taxon>
    </lineage>
</organism>
<proteinExistence type="inferred from homology"/>